<organism evidence="10 11">
    <name type="scientific">Turicimonas muris</name>
    <dbReference type="NCBI Taxonomy" id="1796652"/>
    <lineage>
        <taxon>Bacteria</taxon>
        <taxon>Pseudomonadati</taxon>
        <taxon>Pseudomonadota</taxon>
        <taxon>Betaproteobacteria</taxon>
        <taxon>Burkholderiales</taxon>
        <taxon>Sutterellaceae</taxon>
        <taxon>Turicimonas</taxon>
    </lineage>
</organism>
<dbReference type="Pfam" id="PF25954">
    <property type="entry name" value="Beta-barrel_RND_2"/>
    <property type="match status" value="1"/>
</dbReference>
<name>A0A227KDX4_9BURK</name>
<evidence type="ECO:0000256" key="4">
    <source>
        <dbReference type="SAM" id="Coils"/>
    </source>
</evidence>
<dbReference type="GO" id="GO:0030313">
    <property type="term" value="C:cell envelope"/>
    <property type="evidence" value="ECO:0007669"/>
    <property type="project" value="UniProtKB-SubCell"/>
</dbReference>
<keyword evidence="6" id="KW-0472">Membrane</keyword>
<dbReference type="RefSeq" id="WP_066594150.1">
    <property type="nucleotide sequence ID" value="NZ_CAJTBZ010000003.1"/>
</dbReference>
<dbReference type="Pfam" id="PF25917">
    <property type="entry name" value="BSH_RND"/>
    <property type="match status" value="1"/>
</dbReference>
<dbReference type="InterPro" id="IPR058625">
    <property type="entry name" value="MdtA-like_BSH"/>
</dbReference>
<evidence type="ECO:0000259" key="7">
    <source>
        <dbReference type="Pfam" id="PF25876"/>
    </source>
</evidence>
<dbReference type="NCBIfam" id="TIGR01730">
    <property type="entry name" value="RND_mfp"/>
    <property type="match status" value="1"/>
</dbReference>
<evidence type="ECO:0000313" key="11">
    <source>
        <dbReference type="Proteomes" id="UP000214610"/>
    </source>
</evidence>
<dbReference type="Gene3D" id="2.40.50.100">
    <property type="match status" value="1"/>
</dbReference>
<accession>A0A227KDX4</accession>
<feature type="domain" description="Multidrug resistance protein MdtA-like alpha-helical hairpin" evidence="7">
    <location>
        <begin position="132"/>
        <end position="206"/>
    </location>
</feature>
<evidence type="ECO:0000256" key="3">
    <source>
        <dbReference type="ARBA" id="ARBA00023054"/>
    </source>
</evidence>
<comment type="similarity">
    <text evidence="2">Belongs to the membrane fusion protein (MFP) (TC 8.A.1) family.</text>
</comment>
<keyword evidence="6" id="KW-0812">Transmembrane</keyword>
<dbReference type="InterPro" id="IPR058792">
    <property type="entry name" value="Beta-barrel_RND_2"/>
</dbReference>
<dbReference type="InterPro" id="IPR006143">
    <property type="entry name" value="RND_pump_MFP"/>
</dbReference>
<feature type="region of interest" description="Disordered" evidence="5">
    <location>
        <begin position="350"/>
        <end position="375"/>
    </location>
</feature>
<dbReference type="GO" id="GO:0022857">
    <property type="term" value="F:transmembrane transporter activity"/>
    <property type="evidence" value="ECO:0007669"/>
    <property type="project" value="InterPro"/>
</dbReference>
<dbReference type="Proteomes" id="UP000214610">
    <property type="component" value="Unassembled WGS sequence"/>
</dbReference>
<gene>
    <name evidence="10" type="ORF">ADH67_10880</name>
</gene>
<dbReference type="InterPro" id="IPR058624">
    <property type="entry name" value="MdtA-like_HH"/>
</dbReference>
<proteinExistence type="inferred from homology"/>
<keyword evidence="3 4" id="KW-0175">Coiled coil</keyword>
<feature type="transmembrane region" description="Helical" evidence="6">
    <location>
        <begin position="27"/>
        <end position="47"/>
    </location>
</feature>
<dbReference type="EMBL" id="NHMP01000008">
    <property type="protein sequence ID" value="OXE45647.1"/>
    <property type="molecule type" value="Genomic_DNA"/>
</dbReference>
<dbReference type="PANTHER" id="PTHR32347">
    <property type="entry name" value="EFFLUX SYSTEM COMPONENT YKNX-RELATED"/>
    <property type="match status" value="1"/>
</dbReference>
<evidence type="ECO:0000259" key="8">
    <source>
        <dbReference type="Pfam" id="PF25917"/>
    </source>
</evidence>
<keyword evidence="11" id="KW-1185">Reference proteome</keyword>
<evidence type="ECO:0000256" key="5">
    <source>
        <dbReference type="SAM" id="MobiDB-lite"/>
    </source>
</evidence>
<evidence type="ECO:0000256" key="2">
    <source>
        <dbReference type="ARBA" id="ARBA00009477"/>
    </source>
</evidence>
<feature type="domain" description="CusB-like beta-barrel" evidence="9">
    <location>
        <begin position="250"/>
        <end position="325"/>
    </location>
</feature>
<dbReference type="AlphaFoldDB" id="A0A227KDX4"/>
<dbReference type="InterPro" id="IPR050465">
    <property type="entry name" value="UPF0194_transport"/>
</dbReference>
<feature type="domain" description="Multidrug resistance protein MdtA-like barrel-sandwich hybrid" evidence="8">
    <location>
        <begin position="81"/>
        <end position="235"/>
    </location>
</feature>
<evidence type="ECO:0000313" key="10">
    <source>
        <dbReference type="EMBL" id="OXE45647.1"/>
    </source>
</evidence>
<sequence>MSENKNDKKDITSLLGDSVKKPVYKRLSTWLILAVLAGGAYGGWTWYQDSKSSKVSYVTAKAEKGNLSVEVSANGTIQPVRTVSIGSELSGIVRNVAVDVNDHVKAGDVLIELDDTKLKASVERAKANLELSKAALAEAKATLKEAQAKLARLNEVRRLSGGKSPSKTEIDSQVAIVARAEASVQSAEAKIIDSEEALKSAQSDLSKTQIKSPIDGIVLTRKVENGYAVAASLQAVELLTIATDMKDLELQVNVDEADVGVVKPGQRAYFTVSAYPDKKFPADITKVAFGSTKTDNVVTYVTYLSVKNSDLMLRPGMTATANIQTVAIKDGLLVPNTALRFKPVTKTENKAPTMSMFGPPMHNRKQKTAGTVSSSSVTSKPATVYVIKNGEPTELPLTIGVSDGKVTQVLEGDLKPGQEIIIDQRRGA</sequence>
<dbReference type="Gene3D" id="1.10.287.470">
    <property type="entry name" value="Helix hairpin bin"/>
    <property type="match status" value="1"/>
</dbReference>
<dbReference type="GO" id="GO:0016020">
    <property type="term" value="C:membrane"/>
    <property type="evidence" value="ECO:0007669"/>
    <property type="project" value="InterPro"/>
</dbReference>
<evidence type="ECO:0000259" key="9">
    <source>
        <dbReference type="Pfam" id="PF25954"/>
    </source>
</evidence>
<feature type="coiled-coil region" evidence="4">
    <location>
        <begin position="122"/>
        <end position="204"/>
    </location>
</feature>
<dbReference type="Gene3D" id="2.40.30.170">
    <property type="match status" value="1"/>
</dbReference>
<evidence type="ECO:0000256" key="6">
    <source>
        <dbReference type="SAM" id="Phobius"/>
    </source>
</evidence>
<dbReference type="PANTHER" id="PTHR32347:SF14">
    <property type="entry name" value="EFFLUX SYSTEM COMPONENT YKNX-RELATED"/>
    <property type="match status" value="1"/>
</dbReference>
<protein>
    <submittedName>
        <fullName evidence="10">Efflux transporter periplasmic adaptor subunit</fullName>
    </submittedName>
</protein>
<reference evidence="11" key="1">
    <citation type="submission" date="2017-05" db="EMBL/GenBank/DDBJ databases">
        <title>Improved OligoMM genomes.</title>
        <authorList>
            <person name="Garzetti D."/>
        </authorList>
    </citation>
    <scope>NUCLEOTIDE SEQUENCE [LARGE SCALE GENOMIC DNA]</scope>
    <source>
        <strain evidence="11">YL45</strain>
    </source>
</reference>
<comment type="caution">
    <text evidence="10">The sequence shown here is derived from an EMBL/GenBank/DDBJ whole genome shotgun (WGS) entry which is preliminary data.</text>
</comment>
<evidence type="ECO:0000256" key="1">
    <source>
        <dbReference type="ARBA" id="ARBA00004196"/>
    </source>
</evidence>
<dbReference type="SUPFAM" id="SSF111369">
    <property type="entry name" value="HlyD-like secretion proteins"/>
    <property type="match status" value="1"/>
</dbReference>
<dbReference type="Pfam" id="PF25876">
    <property type="entry name" value="HH_MFP_RND"/>
    <property type="match status" value="1"/>
</dbReference>
<keyword evidence="6" id="KW-1133">Transmembrane helix</keyword>
<dbReference type="GeneID" id="78362111"/>
<comment type="subcellular location">
    <subcellularLocation>
        <location evidence="1">Cell envelope</location>
    </subcellularLocation>
</comment>